<keyword evidence="3" id="KW-0808">Transferase</keyword>
<proteinExistence type="predicted"/>
<dbReference type="AlphaFoldDB" id="A0A0R6M448"/>
<dbReference type="InterPro" id="IPR007083">
    <property type="entry name" value="RNA_pol_Rpb1_4"/>
</dbReference>
<feature type="domain" description="RNA polymerase Rpb1" evidence="9">
    <location>
        <begin position="90"/>
        <end position="162"/>
    </location>
</feature>
<evidence type="ECO:0000256" key="5">
    <source>
        <dbReference type="ARBA" id="ARBA00022833"/>
    </source>
</evidence>
<name>A0A0R6M448_UNDPI</name>
<dbReference type="Gene3D" id="1.10.132.30">
    <property type="match status" value="1"/>
</dbReference>
<dbReference type="PANTHER" id="PTHR19376">
    <property type="entry name" value="DNA-DIRECTED RNA POLYMERASE"/>
    <property type="match status" value="1"/>
</dbReference>
<keyword evidence="2 10" id="KW-0240">DNA-directed RNA polymerase</keyword>
<dbReference type="Pfam" id="PF04998">
    <property type="entry name" value="RNA_pol_Rpb1_5"/>
    <property type="match status" value="1"/>
</dbReference>
<reference evidence="10" key="1">
    <citation type="journal article" date="2015" name="PLoS ONE">
        <title>Complete Plastid Genome Sequence of the Brown Alga Undaria pinnatifida.</title>
        <authorList>
            <person name="Zhang L."/>
            <person name="Wang X."/>
            <person name="Liu T."/>
            <person name="Wang G."/>
            <person name="Chi S."/>
            <person name="Liu C."/>
            <person name="Wang H."/>
        </authorList>
    </citation>
    <scope>NUCLEOTIDE SEQUENCE</scope>
</reference>
<evidence type="ECO:0000256" key="3">
    <source>
        <dbReference type="ARBA" id="ARBA00022679"/>
    </source>
</evidence>
<dbReference type="Gene3D" id="1.10.274.100">
    <property type="entry name" value="RNA polymerase Rpb1, domain 3"/>
    <property type="match status" value="1"/>
</dbReference>
<gene>
    <name evidence="10" type="primary">rpoC2</name>
    <name evidence="10" type="ORF">LEIZ20</name>
</gene>
<dbReference type="GO" id="GO:0003899">
    <property type="term" value="F:DNA-directed RNA polymerase activity"/>
    <property type="evidence" value="ECO:0007669"/>
    <property type="project" value="UniProtKB-EC"/>
</dbReference>
<evidence type="ECO:0000259" key="9">
    <source>
        <dbReference type="Pfam" id="PF05000"/>
    </source>
</evidence>
<evidence type="ECO:0000256" key="4">
    <source>
        <dbReference type="ARBA" id="ARBA00022695"/>
    </source>
</evidence>
<keyword evidence="4" id="KW-0548">Nucleotidyltransferase</keyword>
<accession>A0A0R6M448</accession>
<evidence type="ECO:0000259" key="7">
    <source>
        <dbReference type="Pfam" id="PF04983"/>
    </source>
</evidence>
<dbReference type="EC" id="2.7.7.6" evidence="1"/>
<dbReference type="RefSeq" id="YP_009182503.1">
    <property type="nucleotide sequence ID" value="NC_028503.1"/>
</dbReference>
<dbReference type="InterPro" id="IPR012756">
    <property type="entry name" value="DNA-dir_RpoC2_beta_pp"/>
</dbReference>
<dbReference type="GO" id="GO:0006351">
    <property type="term" value="P:DNA-templated transcription"/>
    <property type="evidence" value="ECO:0007669"/>
    <property type="project" value="InterPro"/>
</dbReference>
<dbReference type="NCBIfam" id="TIGR02388">
    <property type="entry name" value="rpoC2_cyan"/>
    <property type="match status" value="1"/>
</dbReference>
<evidence type="ECO:0000259" key="8">
    <source>
        <dbReference type="Pfam" id="PF04998"/>
    </source>
</evidence>
<dbReference type="InterPro" id="IPR042102">
    <property type="entry name" value="RNA_pol_Rpb1_3_sf"/>
</dbReference>
<dbReference type="GO" id="GO:0003677">
    <property type="term" value="F:DNA binding"/>
    <property type="evidence" value="ECO:0007669"/>
    <property type="project" value="InterPro"/>
</dbReference>
<dbReference type="InterPro" id="IPR007081">
    <property type="entry name" value="RNA_pol_Rpb1_5"/>
</dbReference>
<dbReference type="EMBL" id="KP298002">
    <property type="protein sequence ID" value="AKG49928.1"/>
    <property type="molecule type" value="Genomic_DNA"/>
</dbReference>
<keyword evidence="10" id="KW-0150">Chloroplast</keyword>
<dbReference type="InterPro" id="IPR038120">
    <property type="entry name" value="Rpb1_funnel_sf"/>
</dbReference>
<protein>
    <recommendedName>
        <fullName evidence="1">DNA-directed RNA polymerase</fullName>
        <ecNumber evidence="1">2.7.7.6</ecNumber>
    </recommendedName>
</protein>
<feature type="domain" description="RNA polymerase Rpb1" evidence="7">
    <location>
        <begin position="6"/>
        <end position="61"/>
    </location>
</feature>
<dbReference type="SUPFAM" id="SSF64484">
    <property type="entry name" value="beta and beta-prime subunits of DNA dependent RNA-polymerase"/>
    <property type="match status" value="1"/>
</dbReference>
<sequence length="1280" mass="146459">MLKQSKIFSNNIINKKELKKIIEWAFKNYGQRKAVYFVDQLKEIGFEYATKSGISISIEDLKISPAKSALMEIASNDVFLAESQANNGEITEVERFQRIIYIWNSTSEELKDRLIEFFKKNDPLNSVYIMAFSGARGNIAQVRQLVGMRGLMSDPNGKIIDRAIGANFREGLSITDYIISSYGARKGLVDTAIKTADSGYLTRRLVEVAQSIIISELDCKTERGIFLEEDVEKDEKGFLSLKELLNGRILALTIFKPGSKEILALRNQEITPSVIEELVKFKINKVLIRSPLTCECRRAVCQQCYGWNLALGTLVELGETVGLIAAQSIGEPGTQLTMRTFHTGGIFTSELIRQGRAQCSGYINFLPELKISPYRTNYGQDAVVSENQSWLAIINYANEIVKVRVEARTIILVNNNNYIKRNQVLFEAAPKIKEINLAEKEIKYICAKEPGEIFLENDGFPQTLINDNFSKRSKKNYIFWVLSGQVFSIAFNTNLRVRKSEKIYKNQAIAQSKMVTTIGGFTHLSRNRLTQEINSLSIQNCSYGLNDFKIFIERNNIELTKCKVYLSHTHEIVLKPELLNNRLFSLGSLRNKKYRTKTGGKFYISNFYKPSLFGHPSGNNFTNKLKSGSTIFYIPEALVQTTSNKKDFRFKKGDYVKKDIEIFPNYITNIEGFIDFEVEKRIKYISIKPGQRHLLDKRPKLSKEFNEQVYYPGELVLDKFEVKVLSYIEFEEINNEIYLYIRPITRYEFTNERAVKIFESNCFAPLNLLVENFNLQVRSGQQIKIDYPIQFVDSPLTIDYSLQSNDTELIFEYKGPEKKNSYGQVNLIYSQTFLFDSVIPKEIKKTDISLNLFVEEKQFIDPYTVVGSFDTIFPFDNFVYNVKIKRNNIKSNILLTTKSDYEEIFLDSFTHKYKQNQFLKVNKLFNNNVLIKNSGLMEQVSGNKITLHLGQPYFFSTGALIRKIPGDYIKGQENFGQLVYERLKTGDIVQGLPKIDNILEARKPKNEALLATRQGFIKSIKYTSNLILISTLPSKSYDYYIASRSERLLVKNYESICVGQPLTEGPLNPHTLLHVYFRYFCSLGTLSIYESAYRSLKKLQTLLLTSVQAIYISQGVIISGKHVELIVREMTHKVYIEYPGKTNFLPGDIIDLDQAQYINLCIKNNNKLGFRPILLGITKSSLKTDGFLAAASFQETTRVLTRAAIQGKTDWLRGLKENAITGRLIPAGTGTGFYANQDITFNKVLLPDSLITKKDNLSLKKQLKLKQTKLKKLIKFKYNN</sequence>
<dbReference type="InterPro" id="IPR007066">
    <property type="entry name" value="RNA_pol_Rpb1_3"/>
</dbReference>
<evidence type="ECO:0000256" key="6">
    <source>
        <dbReference type="ARBA" id="ARBA00023163"/>
    </source>
</evidence>
<dbReference type="Gene3D" id="1.10.150.390">
    <property type="match status" value="1"/>
</dbReference>
<organism evidence="10">
    <name type="scientific">Undaria pinnatifida</name>
    <name type="common">Wakame</name>
    <name type="synonym">Alaria pinnatifida</name>
    <dbReference type="NCBI Taxonomy" id="74381"/>
    <lineage>
        <taxon>Eukaryota</taxon>
        <taxon>Sar</taxon>
        <taxon>Stramenopiles</taxon>
        <taxon>Ochrophyta</taxon>
        <taxon>PX clade</taxon>
        <taxon>Phaeophyceae</taxon>
        <taxon>Laminariales</taxon>
        <taxon>Alariaceae</taxon>
        <taxon>Undaria</taxon>
    </lineage>
</organism>
<dbReference type="Pfam" id="PF04983">
    <property type="entry name" value="RNA_pol_Rpb1_3"/>
    <property type="match status" value="1"/>
</dbReference>
<evidence type="ECO:0000256" key="1">
    <source>
        <dbReference type="ARBA" id="ARBA00012418"/>
    </source>
</evidence>
<dbReference type="Pfam" id="PF05000">
    <property type="entry name" value="RNA_pol_Rpb1_4"/>
    <property type="match status" value="1"/>
</dbReference>
<dbReference type="CDD" id="cd02655">
    <property type="entry name" value="RNAP_beta'_C"/>
    <property type="match status" value="1"/>
</dbReference>
<keyword evidence="10" id="KW-0934">Plastid</keyword>
<keyword evidence="5" id="KW-0862">Zinc</keyword>
<dbReference type="InterPro" id="IPR045867">
    <property type="entry name" value="DNA-dir_RpoC_beta_prime"/>
</dbReference>
<feature type="domain" description="RNA polymerase Rpb1" evidence="8">
    <location>
        <begin position="171"/>
        <end position="466"/>
    </location>
</feature>
<evidence type="ECO:0000313" key="10">
    <source>
        <dbReference type="EMBL" id="AKG49928.1"/>
    </source>
</evidence>
<dbReference type="GeneID" id="26381266"/>
<dbReference type="Gene3D" id="2.40.50.100">
    <property type="match status" value="1"/>
</dbReference>
<dbReference type="Gene3D" id="1.10.1790.20">
    <property type="match status" value="1"/>
</dbReference>
<geneLocation type="chloroplast" evidence="10"/>
<dbReference type="GO" id="GO:0000428">
    <property type="term" value="C:DNA-directed RNA polymerase complex"/>
    <property type="evidence" value="ECO:0007669"/>
    <property type="project" value="UniProtKB-KW"/>
</dbReference>
<evidence type="ECO:0000256" key="2">
    <source>
        <dbReference type="ARBA" id="ARBA00022478"/>
    </source>
</evidence>
<keyword evidence="6" id="KW-0804">Transcription</keyword>